<dbReference type="OrthoDB" id="8036689at2759"/>
<reference evidence="1 2" key="1">
    <citation type="journal article" date="2020" name="Cell">
        <title>Large-Scale Comparative Analyses of Tick Genomes Elucidate Their Genetic Diversity and Vector Capacities.</title>
        <authorList>
            <consortium name="Tick Genome and Microbiome Consortium (TIGMIC)"/>
            <person name="Jia N."/>
            <person name="Wang J."/>
            <person name="Shi W."/>
            <person name="Du L."/>
            <person name="Sun Y."/>
            <person name="Zhan W."/>
            <person name="Jiang J.F."/>
            <person name="Wang Q."/>
            <person name="Zhang B."/>
            <person name="Ji P."/>
            <person name="Bell-Sakyi L."/>
            <person name="Cui X.M."/>
            <person name="Yuan T.T."/>
            <person name="Jiang B.G."/>
            <person name="Yang W.F."/>
            <person name="Lam T.T."/>
            <person name="Chang Q.C."/>
            <person name="Ding S.J."/>
            <person name="Wang X.J."/>
            <person name="Zhu J.G."/>
            <person name="Ruan X.D."/>
            <person name="Zhao L."/>
            <person name="Wei J.T."/>
            <person name="Ye R.Z."/>
            <person name="Que T.C."/>
            <person name="Du C.H."/>
            <person name="Zhou Y.H."/>
            <person name="Cheng J.X."/>
            <person name="Dai P.F."/>
            <person name="Guo W.B."/>
            <person name="Han X.H."/>
            <person name="Huang E.J."/>
            <person name="Li L.F."/>
            <person name="Wei W."/>
            <person name="Gao Y.C."/>
            <person name="Liu J.Z."/>
            <person name="Shao H.Z."/>
            <person name="Wang X."/>
            <person name="Wang C.C."/>
            <person name="Yang T.C."/>
            <person name="Huo Q.B."/>
            <person name="Li W."/>
            <person name="Chen H.Y."/>
            <person name="Chen S.E."/>
            <person name="Zhou L.G."/>
            <person name="Ni X.B."/>
            <person name="Tian J.H."/>
            <person name="Sheng Y."/>
            <person name="Liu T."/>
            <person name="Pan Y.S."/>
            <person name="Xia L.Y."/>
            <person name="Li J."/>
            <person name="Zhao F."/>
            <person name="Cao W.C."/>
        </authorList>
    </citation>
    <scope>NUCLEOTIDE SEQUENCE [LARGE SCALE GENOMIC DNA]</scope>
    <source>
        <strain evidence="1">HaeL-2018</strain>
    </source>
</reference>
<evidence type="ECO:0000313" key="1">
    <source>
        <dbReference type="EMBL" id="KAH9378973.1"/>
    </source>
</evidence>
<organism evidence="1 2">
    <name type="scientific">Haemaphysalis longicornis</name>
    <name type="common">Bush tick</name>
    <dbReference type="NCBI Taxonomy" id="44386"/>
    <lineage>
        <taxon>Eukaryota</taxon>
        <taxon>Metazoa</taxon>
        <taxon>Ecdysozoa</taxon>
        <taxon>Arthropoda</taxon>
        <taxon>Chelicerata</taxon>
        <taxon>Arachnida</taxon>
        <taxon>Acari</taxon>
        <taxon>Parasitiformes</taxon>
        <taxon>Ixodida</taxon>
        <taxon>Ixodoidea</taxon>
        <taxon>Ixodidae</taxon>
        <taxon>Haemaphysalinae</taxon>
        <taxon>Haemaphysalis</taxon>
    </lineage>
</organism>
<gene>
    <name evidence="1" type="ORF">HPB48_022942</name>
</gene>
<keyword evidence="2" id="KW-1185">Reference proteome</keyword>
<protein>
    <submittedName>
        <fullName evidence="1">Uncharacterized protein</fullName>
    </submittedName>
</protein>
<name>A0A9J6GTX7_HAELO</name>
<comment type="caution">
    <text evidence="1">The sequence shown here is derived from an EMBL/GenBank/DDBJ whole genome shotgun (WGS) entry which is preliminary data.</text>
</comment>
<dbReference type="AlphaFoldDB" id="A0A9J6GTX7"/>
<accession>A0A9J6GTX7</accession>
<evidence type="ECO:0000313" key="2">
    <source>
        <dbReference type="Proteomes" id="UP000821853"/>
    </source>
</evidence>
<proteinExistence type="predicted"/>
<sequence length="64" mass="7379">MAPGIKIPLARLELMTCLLAGRLCGHILETLKQQPSNIYLRTDSKTALYWIHEVVARWKQFARN</sequence>
<dbReference type="EMBL" id="JABSTR010000009">
    <property type="protein sequence ID" value="KAH9378973.1"/>
    <property type="molecule type" value="Genomic_DNA"/>
</dbReference>
<dbReference type="VEuPathDB" id="VectorBase:HLOH_056075"/>
<dbReference type="Proteomes" id="UP000821853">
    <property type="component" value="Unassembled WGS sequence"/>
</dbReference>